<organism evidence="13 14">
    <name type="scientific">Nadsonia fulvescens var. elongata DSM 6958</name>
    <dbReference type="NCBI Taxonomy" id="857566"/>
    <lineage>
        <taxon>Eukaryota</taxon>
        <taxon>Fungi</taxon>
        <taxon>Dikarya</taxon>
        <taxon>Ascomycota</taxon>
        <taxon>Saccharomycotina</taxon>
        <taxon>Dipodascomycetes</taxon>
        <taxon>Dipodascales</taxon>
        <taxon>Dipodascales incertae sedis</taxon>
        <taxon>Nadsonia</taxon>
    </lineage>
</organism>
<keyword evidence="3 9" id="KW-0812">Transmembrane</keyword>
<dbReference type="InterPro" id="IPR023395">
    <property type="entry name" value="MCP_dom_sf"/>
</dbReference>
<accession>A0A1E3PQA8</accession>
<evidence type="ECO:0000256" key="2">
    <source>
        <dbReference type="ARBA" id="ARBA00022448"/>
    </source>
</evidence>
<evidence type="ECO:0000256" key="7">
    <source>
        <dbReference type="ARBA" id="ARBA00023128"/>
    </source>
</evidence>
<dbReference type="STRING" id="857566.A0A1E3PQA8"/>
<evidence type="ECO:0000256" key="11">
    <source>
        <dbReference type="SAM" id="MobiDB-lite"/>
    </source>
</evidence>
<dbReference type="Gene3D" id="1.50.40.10">
    <property type="entry name" value="Mitochondrial carrier domain"/>
    <property type="match status" value="1"/>
</dbReference>
<evidence type="ECO:0000256" key="3">
    <source>
        <dbReference type="ARBA" id="ARBA00022692"/>
    </source>
</evidence>
<dbReference type="OrthoDB" id="270584at2759"/>
<protein>
    <submittedName>
        <fullName evidence="13">Mitochondrial carrier</fullName>
    </submittedName>
</protein>
<keyword evidence="4" id="KW-0677">Repeat</keyword>
<evidence type="ECO:0000256" key="1">
    <source>
        <dbReference type="ARBA" id="ARBA00004448"/>
    </source>
</evidence>
<evidence type="ECO:0000256" key="4">
    <source>
        <dbReference type="ARBA" id="ARBA00022737"/>
    </source>
</evidence>
<keyword evidence="2 10" id="KW-0813">Transport</keyword>
<dbReference type="PROSITE" id="PS50920">
    <property type="entry name" value="SOLCAR"/>
    <property type="match status" value="3"/>
</dbReference>
<feature type="transmembrane region" description="Helical" evidence="12">
    <location>
        <begin position="423"/>
        <end position="445"/>
    </location>
</feature>
<evidence type="ECO:0000256" key="10">
    <source>
        <dbReference type="RuleBase" id="RU000488"/>
    </source>
</evidence>
<evidence type="ECO:0000313" key="14">
    <source>
        <dbReference type="Proteomes" id="UP000095009"/>
    </source>
</evidence>
<comment type="subcellular location">
    <subcellularLocation>
        <location evidence="1">Mitochondrion inner membrane</location>
        <topology evidence="1">Multi-pass membrane protein</topology>
    </subcellularLocation>
</comment>
<evidence type="ECO:0000256" key="9">
    <source>
        <dbReference type="PROSITE-ProRule" id="PRU00282"/>
    </source>
</evidence>
<evidence type="ECO:0000313" key="13">
    <source>
        <dbReference type="EMBL" id="ODQ67478.1"/>
    </source>
</evidence>
<evidence type="ECO:0000256" key="6">
    <source>
        <dbReference type="ARBA" id="ARBA00022989"/>
    </source>
</evidence>
<dbReference type="InterPro" id="IPR018108">
    <property type="entry name" value="MCP_transmembrane"/>
</dbReference>
<keyword evidence="6 12" id="KW-1133">Transmembrane helix</keyword>
<dbReference type="AlphaFoldDB" id="A0A1E3PQA8"/>
<feature type="repeat" description="Solcar" evidence="9">
    <location>
        <begin position="347"/>
        <end position="451"/>
    </location>
</feature>
<dbReference type="PRINTS" id="PR00926">
    <property type="entry name" value="MITOCARRIER"/>
</dbReference>
<dbReference type="InterPro" id="IPR002067">
    <property type="entry name" value="MCP"/>
</dbReference>
<dbReference type="Proteomes" id="UP000095009">
    <property type="component" value="Unassembled WGS sequence"/>
</dbReference>
<feature type="repeat" description="Solcar" evidence="9">
    <location>
        <begin position="83"/>
        <end position="174"/>
    </location>
</feature>
<evidence type="ECO:0000256" key="12">
    <source>
        <dbReference type="SAM" id="Phobius"/>
    </source>
</evidence>
<feature type="region of interest" description="Disordered" evidence="11">
    <location>
        <begin position="48"/>
        <end position="73"/>
    </location>
</feature>
<evidence type="ECO:0000256" key="8">
    <source>
        <dbReference type="ARBA" id="ARBA00023136"/>
    </source>
</evidence>
<keyword evidence="14" id="KW-1185">Reference proteome</keyword>
<dbReference type="Pfam" id="PF00153">
    <property type="entry name" value="Mito_carr"/>
    <property type="match status" value="3"/>
</dbReference>
<sequence length="455" mass="49674">MPAPLRPETFQASKSSNLIKTAISKVNNVNNPDSGAFSAHISSSLAVSARPTDTGIPTPISTPRPTPTDSNVSKPLIDKQSYRYVVLSGISGGVAGCAAKTLIAPLDRVKILFQTSNPEFRKYSGSFFGFYRAIRFIYRTDGPLGLFQGHSATILRIFPYAAIKFVAYEQIRNILIPSPDYETGVRRLLAGSLSGVASVFFTYPLDLIRVRMAFETKSNFSMSTNPSSTTHKHGAGGRLWQTCLRIYNEPPSSVASTTLSSSSSRSSIAFSSPHSPCPPANRLLAIRNFYSGFTPTIIGMIPYAGVSFWTHDLLHDIFRSPLLAPIAVHDYDKFHVNTDSDGKRLPLVAWAQLVAGGLAGMCSQTASYPLEVIRRRMQVSGAIVSLQLAKAATNTSKGAAKVIYPNMTQTMKTIYAERGLRGFFVGLSIGYIKVTPMVACSFYVYERMKSYLLIQ</sequence>
<evidence type="ECO:0000256" key="5">
    <source>
        <dbReference type="ARBA" id="ARBA00022792"/>
    </source>
</evidence>
<keyword evidence="7" id="KW-0496">Mitochondrion</keyword>
<reference evidence="13 14" key="1">
    <citation type="journal article" date="2016" name="Proc. Natl. Acad. Sci. U.S.A.">
        <title>Comparative genomics of biotechnologically important yeasts.</title>
        <authorList>
            <person name="Riley R."/>
            <person name="Haridas S."/>
            <person name="Wolfe K.H."/>
            <person name="Lopes M.R."/>
            <person name="Hittinger C.T."/>
            <person name="Goeker M."/>
            <person name="Salamov A.A."/>
            <person name="Wisecaver J.H."/>
            <person name="Long T.M."/>
            <person name="Calvey C.H."/>
            <person name="Aerts A.L."/>
            <person name="Barry K.W."/>
            <person name="Choi C."/>
            <person name="Clum A."/>
            <person name="Coughlan A.Y."/>
            <person name="Deshpande S."/>
            <person name="Douglass A.P."/>
            <person name="Hanson S.J."/>
            <person name="Klenk H.-P."/>
            <person name="LaButti K.M."/>
            <person name="Lapidus A."/>
            <person name="Lindquist E.A."/>
            <person name="Lipzen A.M."/>
            <person name="Meier-Kolthoff J.P."/>
            <person name="Ohm R.A."/>
            <person name="Otillar R.P."/>
            <person name="Pangilinan J.L."/>
            <person name="Peng Y."/>
            <person name="Rokas A."/>
            <person name="Rosa C.A."/>
            <person name="Scheuner C."/>
            <person name="Sibirny A.A."/>
            <person name="Slot J.C."/>
            <person name="Stielow J.B."/>
            <person name="Sun H."/>
            <person name="Kurtzman C.P."/>
            <person name="Blackwell M."/>
            <person name="Grigoriev I.V."/>
            <person name="Jeffries T.W."/>
        </authorList>
    </citation>
    <scope>NUCLEOTIDE SEQUENCE [LARGE SCALE GENOMIC DNA]</scope>
    <source>
        <strain evidence="13 14">DSM 6958</strain>
    </source>
</reference>
<feature type="repeat" description="Solcar" evidence="9">
    <location>
        <begin position="182"/>
        <end position="317"/>
    </location>
</feature>
<keyword evidence="5" id="KW-0999">Mitochondrion inner membrane</keyword>
<dbReference type="PANTHER" id="PTHR24089">
    <property type="entry name" value="SOLUTE CARRIER FAMILY 25"/>
    <property type="match status" value="1"/>
</dbReference>
<comment type="similarity">
    <text evidence="10">Belongs to the mitochondrial carrier (TC 2.A.29) family.</text>
</comment>
<keyword evidence="8 9" id="KW-0472">Membrane</keyword>
<gene>
    <name evidence="13" type="ORF">NADFUDRAFT_22252</name>
</gene>
<name>A0A1E3PQA8_9ASCO</name>
<proteinExistence type="inferred from homology"/>
<dbReference type="EMBL" id="KV454407">
    <property type="protein sequence ID" value="ODQ67478.1"/>
    <property type="molecule type" value="Genomic_DNA"/>
</dbReference>
<dbReference type="GO" id="GO:0055085">
    <property type="term" value="P:transmembrane transport"/>
    <property type="evidence" value="ECO:0007669"/>
    <property type="project" value="InterPro"/>
</dbReference>
<dbReference type="GO" id="GO:0005743">
    <property type="term" value="C:mitochondrial inner membrane"/>
    <property type="evidence" value="ECO:0007669"/>
    <property type="project" value="UniProtKB-SubCell"/>
</dbReference>
<dbReference type="SUPFAM" id="SSF103506">
    <property type="entry name" value="Mitochondrial carrier"/>
    <property type="match status" value="1"/>
</dbReference>